<dbReference type="InterPro" id="IPR029052">
    <property type="entry name" value="Metallo-depent_PP-like"/>
</dbReference>
<dbReference type="EMBL" id="KV454307">
    <property type="protein sequence ID" value="ODQ68972.1"/>
    <property type="molecule type" value="Genomic_DNA"/>
</dbReference>
<organism evidence="3 4">
    <name type="scientific">Lipomyces starkeyi NRRL Y-11557</name>
    <dbReference type="NCBI Taxonomy" id="675824"/>
    <lineage>
        <taxon>Eukaryota</taxon>
        <taxon>Fungi</taxon>
        <taxon>Dikarya</taxon>
        <taxon>Ascomycota</taxon>
        <taxon>Saccharomycotina</taxon>
        <taxon>Lipomycetes</taxon>
        <taxon>Lipomycetales</taxon>
        <taxon>Lipomycetaceae</taxon>
        <taxon>Lipomyces</taxon>
    </lineage>
</organism>
<dbReference type="PANTHER" id="PTHR43606:SF2">
    <property type="entry name" value="ALKALINE PHOSPHATASE FAMILY PROTEIN (AFU_ORTHOLOGUE AFUA_5G03860)"/>
    <property type="match status" value="1"/>
</dbReference>
<feature type="domain" description="PhoD-like phosphatase metallophosphatase" evidence="2">
    <location>
        <begin position="199"/>
        <end position="446"/>
    </location>
</feature>
<dbReference type="OrthoDB" id="2100241at2759"/>
<dbReference type="AlphaFoldDB" id="A0A1E3PVL5"/>
<name>A0A1E3PVL5_LIPST</name>
<evidence type="ECO:0000259" key="2">
    <source>
        <dbReference type="Pfam" id="PF09423"/>
    </source>
</evidence>
<dbReference type="InterPro" id="IPR038607">
    <property type="entry name" value="PhoD-like_sf"/>
</dbReference>
<keyword evidence="1" id="KW-0472">Membrane</keyword>
<keyword evidence="1" id="KW-0812">Transmembrane</keyword>
<dbReference type="Pfam" id="PF09423">
    <property type="entry name" value="PhoD"/>
    <property type="match status" value="1"/>
</dbReference>
<dbReference type="STRING" id="675824.A0A1E3PVL5"/>
<keyword evidence="4" id="KW-1185">Reference proteome</keyword>
<accession>A0A1E3PVL5</accession>
<dbReference type="Proteomes" id="UP000094385">
    <property type="component" value="Unassembled WGS sequence"/>
</dbReference>
<dbReference type="InterPro" id="IPR052900">
    <property type="entry name" value="Phospholipid_Metab_Enz"/>
</dbReference>
<evidence type="ECO:0000313" key="4">
    <source>
        <dbReference type="Proteomes" id="UP000094385"/>
    </source>
</evidence>
<reference evidence="3 4" key="1">
    <citation type="journal article" date="2016" name="Proc. Natl. Acad. Sci. U.S.A.">
        <title>Comparative genomics of biotechnologically important yeasts.</title>
        <authorList>
            <person name="Riley R."/>
            <person name="Haridas S."/>
            <person name="Wolfe K.H."/>
            <person name="Lopes M.R."/>
            <person name="Hittinger C.T."/>
            <person name="Goeker M."/>
            <person name="Salamov A.A."/>
            <person name="Wisecaver J.H."/>
            <person name="Long T.M."/>
            <person name="Calvey C.H."/>
            <person name="Aerts A.L."/>
            <person name="Barry K.W."/>
            <person name="Choi C."/>
            <person name="Clum A."/>
            <person name="Coughlan A.Y."/>
            <person name="Deshpande S."/>
            <person name="Douglass A.P."/>
            <person name="Hanson S.J."/>
            <person name="Klenk H.-P."/>
            <person name="LaButti K.M."/>
            <person name="Lapidus A."/>
            <person name="Lindquist E.A."/>
            <person name="Lipzen A.M."/>
            <person name="Meier-Kolthoff J.P."/>
            <person name="Ohm R.A."/>
            <person name="Otillar R.P."/>
            <person name="Pangilinan J.L."/>
            <person name="Peng Y."/>
            <person name="Rokas A."/>
            <person name="Rosa C.A."/>
            <person name="Scheuner C."/>
            <person name="Sibirny A.A."/>
            <person name="Slot J.C."/>
            <person name="Stielow J.B."/>
            <person name="Sun H."/>
            <person name="Kurtzman C.P."/>
            <person name="Blackwell M."/>
            <person name="Grigoriev I.V."/>
            <person name="Jeffries T.W."/>
        </authorList>
    </citation>
    <scope>NUCLEOTIDE SEQUENCE [LARGE SCALE GENOMIC DNA]</scope>
    <source>
        <strain evidence="3 4">NRRL Y-11557</strain>
    </source>
</reference>
<keyword evidence="1" id="KW-1133">Transmembrane helix</keyword>
<feature type="transmembrane region" description="Helical" evidence="1">
    <location>
        <begin position="6"/>
        <end position="27"/>
    </location>
</feature>
<evidence type="ECO:0000313" key="3">
    <source>
        <dbReference type="EMBL" id="ODQ68972.1"/>
    </source>
</evidence>
<dbReference type="SUPFAM" id="SSF56300">
    <property type="entry name" value="Metallo-dependent phosphatases"/>
    <property type="match status" value="1"/>
</dbReference>
<proteinExistence type="predicted"/>
<feature type="transmembrane region" description="Helical" evidence="1">
    <location>
        <begin position="39"/>
        <end position="62"/>
    </location>
</feature>
<evidence type="ECO:0000256" key="1">
    <source>
        <dbReference type="SAM" id="Phobius"/>
    </source>
</evidence>
<gene>
    <name evidence="3" type="ORF">LIPSTDRAFT_101184</name>
</gene>
<dbReference type="InterPro" id="IPR018946">
    <property type="entry name" value="PhoD-like_MPP"/>
</dbReference>
<sequence>MDIEVSWPACTLAISSLTLRIIAPYFVRLLPLGPRFTPLIYTSSVIYFTTFIVNLLCLLVSLDFVYRSHIFYDGKELSFSRVGYVDSSSARIVVRVPSTSAVQIEYRQDNVAQWIPGQILSPLPGEPDNVLTFTLTALHDNTSYVYRTNASHLGSFHTPIQDPKRWTMVTTSCIKPFYPYNPFDHSLRIRGLEYLSRFITSHNVDFALFLGDFIYIDLPHRFGWTTDDYYKAYRQVYSSPSWSSELFALPWLHIYDDHEITNDWSGNETGLYQDAIQPYLYYHHAANPPHLRKGATYYSFRRGDVSFFVTDTRRYRSSSAMDDGPGKTMLGEMQRRDVEKWLETDHGWKVLVSGVPFTRNWRGPEANDSWAGYLWERQFLLEKMWATEGVVVLSGDRHEHATTLFPSPDGTSKVIEFSTSPLSQFYQPFDRQYRQVEDTDVAMYSHPHGISKFGSLTFDTSSPGIWNLGFELVVNGKNAWSYNWTLSRTKQ</sequence>
<dbReference type="Gene3D" id="3.60.21.70">
    <property type="entry name" value="PhoD-like phosphatase"/>
    <property type="match status" value="1"/>
</dbReference>
<protein>
    <recommendedName>
        <fullName evidence="2">PhoD-like phosphatase metallophosphatase domain-containing protein</fullName>
    </recommendedName>
</protein>
<dbReference type="CDD" id="cd07389">
    <property type="entry name" value="MPP_PhoD"/>
    <property type="match status" value="1"/>
</dbReference>
<dbReference type="PANTHER" id="PTHR43606">
    <property type="entry name" value="PHOSPHATASE, PUTATIVE (AFU_ORTHOLOGUE AFUA_6G08710)-RELATED"/>
    <property type="match status" value="1"/>
</dbReference>